<sequence>MPGRRFVWTFAQVLPDKTAAAFEIRTANDKVSLGALDCVEVQNDTESTGVVGRYLKLRVRLTSESDSVTPEVASIGIK</sequence>
<dbReference type="Proteomes" id="UP000321548">
    <property type="component" value="Unassembled WGS sequence"/>
</dbReference>
<accession>A0A5C8NQX9</accession>
<proteinExistence type="predicted"/>
<keyword evidence="2" id="KW-1185">Reference proteome</keyword>
<evidence type="ECO:0000313" key="2">
    <source>
        <dbReference type="Proteomes" id="UP000321548"/>
    </source>
</evidence>
<reference evidence="1 2" key="1">
    <citation type="submission" date="2019-06" db="EMBL/GenBank/DDBJ databases">
        <title>Quisquiliibacterium sp. nov., isolated from a maize field.</title>
        <authorList>
            <person name="Lin S.-Y."/>
            <person name="Tsai C.-F."/>
            <person name="Young C.-C."/>
        </authorList>
    </citation>
    <scope>NUCLEOTIDE SEQUENCE [LARGE SCALE GENOMIC DNA]</scope>
    <source>
        <strain evidence="1 2">CC-CFT501</strain>
    </source>
</reference>
<name>A0A5C8NQX9_9BURK</name>
<protein>
    <submittedName>
        <fullName evidence="1">Uncharacterized protein</fullName>
    </submittedName>
</protein>
<gene>
    <name evidence="1" type="ORF">FHP08_14555</name>
</gene>
<evidence type="ECO:0000313" key="1">
    <source>
        <dbReference type="EMBL" id="TXL64160.1"/>
    </source>
</evidence>
<comment type="caution">
    <text evidence="1">The sequence shown here is derived from an EMBL/GenBank/DDBJ whole genome shotgun (WGS) entry which is preliminary data.</text>
</comment>
<organism evidence="1 2">
    <name type="scientific">Zeimonas arvi</name>
    <dbReference type="NCBI Taxonomy" id="2498847"/>
    <lineage>
        <taxon>Bacteria</taxon>
        <taxon>Pseudomonadati</taxon>
        <taxon>Pseudomonadota</taxon>
        <taxon>Betaproteobacteria</taxon>
        <taxon>Burkholderiales</taxon>
        <taxon>Burkholderiaceae</taxon>
        <taxon>Zeimonas</taxon>
    </lineage>
</organism>
<dbReference type="EMBL" id="VDUY01000006">
    <property type="protein sequence ID" value="TXL64160.1"/>
    <property type="molecule type" value="Genomic_DNA"/>
</dbReference>
<dbReference type="AlphaFoldDB" id="A0A5C8NQX9"/>